<dbReference type="InterPro" id="IPR036457">
    <property type="entry name" value="PPM-type-like_dom_sf"/>
</dbReference>
<dbReference type="PANTHER" id="PTHR43156:SF2">
    <property type="entry name" value="STAGE II SPORULATION PROTEIN E"/>
    <property type="match status" value="1"/>
</dbReference>
<protein>
    <recommendedName>
        <fullName evidence="2">PPM-type phosphatase domain-containing protein</fullName>
    </recommendedName>
</protein>
<dbReference type="InterPro" id="IPR052016">
    <property type="entry name" value="Bact_Sigma-Reg"/>
</dbReference>
<name>A0ABQ3DI02_9ACTN</name>
<proteinExistence type="predicted"/>
<evidence type="ECO:0000313" key="3">
    <source>
        <dbReference type="EMBL" id="GHA97343.1"/>
    </source>
</evidence>
<dbReference type="SUPFAM" id="SSF81606">
    <property type="entry name" value="PP2C-like"/>
    <property type="match status" value="1"/>
</dbReference>
<dbReference type="Proteomes" id="UP000599437">
    <property type="component" value="Unassembled WGS sequence"/>
</dbReference>
<evidence type="ECO:0000256" key="1">
    <source>
        <dbReference type="ARBA" id="ARBA00022801"/>
    </source>
</evidence>
<organism evidence="3 4">
    <name type="scientific">Streptomyces chryseus</name>
    <dbReference type="NCBI Taxonomy" id="68186"/>
    <lineage>
        <taxon>Bacteria</taxon>
        <taxon>Bacillati</taxon>
        <taxon>Actinomycetota</taxon>
        <taxon>Actinomycetes</taxon>
        <taxon>Kitasatosporales</taxon>
        <taxon>Streptomycetaceae</taxon>
        <taxon>Streptomyces</taxon>
    </lineage>
</organism>
<reference evidence="4" key="1">
    <citation type="journal article" date="2019" name="Int. J. Syst. Evol. Microbiol.">
        <title>The Global Catalogue of Microorganisms (GCM) 10K type strain sequencing project: providing services to taxonomists for standard genome sequencing and annotation.</title>
        <authorList>
            <consortium name="The Broad Institute Genomics Platform"/>
            <consortium name="The Broad Institute Genome Sequencing Center for Infectious Disease"/>
            <person name="Wu L."/>
            <person name="Ma J."/>
        </authorList>
    </citation>
    <scope>NUCLEOTIDE SEQUENCE [LARGE SCALE GENOMIC DNA]</scope>
    <source>
        <strain evidence="4">JCM 4737</strain>
    </source>
</reference>
<keyword evidence="4" id="KW-1185">Reference proteome</keyword>
<dbReference type="Gene3D" id="3.60.40.10">
    <property type="entry name" value="PPM-type phosphatase domain"/>
    <property type="match status" value="1"/>
</dbReference>
<dbReference type="RefSeq" id="WP_229843429.1">
    <property type="nucleotide sequence ID" value="NZ_BMVO01000004.1"/>
</dbReference>
<comment type="caution">
    <text evidence="3">The sequence shown here is derived from an EMBL/GenBank/DDBJ whole genome shotgun (WGS) entry which is preliminary data.</text>
</comment>
<evidence type="ECO:0000259" key="2">
    <source>
        <dbReference type="PROSITE" id="PS51746"/>
    </source>
</evidence>
<dbReference type="InterPro" id="IPR001932">
    <property type="entry name" value="PPM-type_phosphatase-like_dom"/>
</dbReference>
<dbReference type="Pfam" id="PF07228">
    <property type="entry name" value="SpoIIE"/>
    <property type="match status" value="1"/>
</dbReference>
<gene>
    <name evidence="3" type="ORF">GCM10010346_20160</name>
</gene>
<evidence type="ECO:0000313" key="4">
    <source>
        <dbReference type="Proteomes" id="UP000599437"/>
    </source>
</evidence>
<dbReference type="PROSITE" id="PS51746">
    <property type="entry name" value="PPM_2"/>
    <property type="match status" value="1"/>
</dbReference>
<sequence>MAAAYLPAEHDAAVGGDWYKCRRLRDGRALLAIGDAVGHGLDAVARMAQQRHALAGLAQTGASAGEMTTWLNELLCSDASAMTATMITGHVDHDRVLRWACAGHPPPLLRRGNEVSPLPSDHLGPLLGLTPGYAYETAEVPLRSGDLLLLYTDGVVERRGEDIAEGIGNLSRSLSDNPGLSPGETLDRIIAEYRRSAHDDDACLLAVQAD</sequence>
<keyword evidence="1" id="KW-0378">Hydrolase</keyword>
<dbReference type="EMBL" id="BMVO01000004">
    <property type="protein sequence ID" value="GHA97343.1"/>
    <property type="molecule type" value="Genomic_DNA"/>
</dbReference>
<dbReference type="SMART" id="SM00331">
    <property type="entry name" value="PP2C_SIG"/>
    <property type="match status" value="1"/>
</dbReference>
<accession>A0ABQ3DI02</accession>
<feature type="domain" description="PPM-type phosphatase" evidence="2">
    <location>
        <begin position="1"/>
        <end position="209"/>
    </location>
</feature>
<dbReference type="PANTHER" id="PTHR43156">
    <property type="entry name" value="STAGE II SPORULATION PROTEIN E-RELATED"/>
    <property type="match status" value="1"/>
</dbReference>